<keyword evidence="4" id="KW-1185">Reference proteome</keyword>
<dbReference type="Proteomes" id="UP000563094">
    <property type="component" value="Unassembled WGS sequence"/>
</dbReference>
<dbReference type="EMBL" id="JACJIQ010000018">
    <property type="protein sequence ID" value="MBA9079130.1"/>
    <property type="molecule type" value="Genomic_DNA"/>
</dbReference>
<feature type="region of interest" description="Disordered" evidence="2">
    <location>
        <begin position="551"/>
        <end position="593"/>
    </location>
</feature>
<dbReference type="RefSeq" id="WP_182514129.1">
    <property type="nucleotide sequence ID" value="NZ_JACJIQ010000018.1"/>
</dbReference>
<evidence type="ECO:0000256" key="2">
    <source>
        <dbReference type="SAM" id="MobiDB-lite"/>
    </source>
</evidence>
<evidence type="ECO:0000313" key="4">
    <source>
        <dbReference type="Proteomes" id="UP000563094"/>
    </source>
</evidence>
<comment type="caution">
    <text evidence="3">The sequence shown here is derived from an EMBL/GenBank/DDBJ whole genome shotgun (WGS) entry which is preliminary data.</text>
</comment>
<organism evidence="3 4">
    <name type="scientific">Rufibacter quisquiliarum</name>
    <dbReference type="NCBI Taxonomy" id="1549639"/>
    <lineage>
        <taxon>Bacteria</taxon>
        <taxon>Pseudomonadati</taxon>
        <taxon>Bacteroidota</taxon>
        <taxon>Cytophagia</taxon>
        <taxon>Cytophagales</taxon>
        <taxon>Hymenobacteraceae</taxon>
        <taxon>Rufibacter</taxon>
    </lineage>
</organism>
<evidence type="ECO:0008006" key="5">
    <source>
        <dbReference type="Google" id="ProtNLM"/>
    </source>
</evidence>
<dbReference type="Pfam" id="PF13155">
    <property type="entry name" value="Toprim_2"/>
    <property type="match status" value="1"/>
</dbReference>
<proteinExistence type="predicted"/>
<feature type="compositionally biased region" description="Basic and acidic residues" evidence="2">
    <location>
        <begin position="613"/>
        <end position="643"/>
    </location>
</feature>
<feature type="coiled-coil region" evidence="1">
    <location>
        <begin position="452"/>
        <end position="495"/>
    </location>
</feature>
<reference evidence="3 4" key="1">
    <citation type="submission" date="2020-08" db="EMBL/GenBank/DDBJ databases">
        <title>Genomic Encyclopedia of Type Strains, Phase IV (KMG-IV): sequencing the most valuable type-strain genomes for metagenomic binning, comparative biology and taxonomic classification.</title>
        <authorList>
            <person name="Goeker M."/>
        </authorList>
    </citation>
    <scope>NUCLEOTIDE SEQUENCE [LARGE SCALE GENOMIC DNA]</scope>
    <source>
        <strain evidence="3 4">DSM 29854</strain>
    </source>
</reference>
<feature type="region of interest" description="Disordered" evidence="2">
    <location>
        <begin position="607"/>
        <end position="643"/>
    </location>
</feature>
<feature type="compositionally biased region" description="Basic and acidic residues" evidence="2">
    <location>
        <begin position="557"/>
        <end position="566"/>
    </location>
</feature>
<sequence>MERQVLENDPQELERFKERIDLGEYAQRQGYQIKAQGKRNDWQHLENGEEHIIVSRKDDKQVYFNPGDDRDKGTIIDFVKTRQHKNLGEVRQHLREYLNEYPEPQKAYATALVPARLEGKPKEQGETATEAEIEEEKRTRLISEVLGVKRELTDRTYLYSRSLTDETLDSPAFQGRVFTTEKNEHGFRNTAFPLYNEHGLASVEQKNTGYKNLLELPKDGIWVSHPTQGKGTPIERLVLNESAIDSMSYHQLKNDGKNTMYIATAGTVTERQTALIQRVIDKQNPQEVILADDRDAGGRRFNINYLNDLQPARPFKELASQEAYPEASRPVQWHATAGRYHANLRVEYHHENSQEGAERVNYLTRQVDRINSVQEEPSIEMKVQRSTEKETVIKLSVAKADTAQLEVISQELYRQREQLRPEQERHPVNFIRVEYPIAKDYNRDLELASQGLSTSEIQAQAAQDEREREAQRLQKEQLRAESQRLEQAQHLLQVQQPKEGQKGKTTLETSSVVPAKTDAGQLLPAKEQLAGPGSEKELIIKVEEKDKGTGVKGQAEAVKDTVERSGAKVGDIQSTSTNGLRHSEMKVAYRTDDPEIGRISKTLDAIGNQKGNDVVEHHSDRAERREIAGKVENHRLSQQEITR</sequence>
<protein>
    <recommendedName>
        <fullName evidence="5">Toprim-like</fullName>
    </recommendedName>
</protein>
<gene>
    <name evidence="3" type="ORF">FHS90_003865</name>
</gene>
<keyword evidence="1" id="KW-0175">Coiled coil</keyword>
<evidence type="ECO:0000256" key="1">
    <source>
        <dbReference type="SAM" id="Coils"/>
    </source>
</evidence>
<name>A0A839GKE1_9BACT</name>
<feature type="compositionally biased region" description="Basic and acidic residues" evidence="2">
    <location>
        <begin position="581"/>
        <end position="593"/>
    </location>
</feature>
<evidence type="ECO:0000313" key="3">
    <source>
        <dbReference type="EMBL" id="MBA9079130.1"/>
    </source>
</evidence>
<dbReference type="AlphaFoldDB" id="A0A839GKE1"/>
<accession>A0A839GKE1</accession>